<sequence>MAGTHGAGTQSTSGPAIYTPNTLWAQLIEQNRAEARKPEGRADSYLYFVGSRFSGKSTLLTRFLRPEQADVPKPTEGLDYTYIRKPSSGGASDRKDLTHVWELSGGPELACQVIQGDNIFLGQKQVTSAVVVIVVDLSKPSEALDSLLFWLARIKATLQATYGVLERKGSKLPEQLRGRAKRYFGSSHEDNDTINHTGISIIVAATKHDTFRNEDAEVRKIMARTLRYVAHMHGASLVYLGGLGKAGAGAGTDTNAKDTAADRALLANFRAMLTHLAFVGLDKRMNLRLEAQTDHLQPLMVPMSADRLKDIGRPRGAGADASPEAALEEWRAVFATIFPPKPAEEKRKFDIGQPQFAEPDVDAVSVQKDAELAAYLQQKAAHQEELAAAKEAKRKALVARQQARQRSNRQLNVQPT</sequence>
<gene>
    <name evidence="16" type="ORF">WJX72_003222</name>
</gene>
<dbReference type="AlphaFoldDB" id="A0AAW1P6V0"/>
<dbReference type="InterPro" id="IPR027417">
    <property type="entry name" value="P-loop_NTPase"/>
</dbReference>
<keyword evidence="9" id="KW-0970">Cilium biogenesis/degradation</keyword>
<accession>A0AAW1P6V0</accession>
<keyword evidence="17" id="KW-1185">Reference proteome</keyword>
<evidence type="ECO:0000256" key="12">
    <source>
        <dbReference type="ARBA" id="ARBA00023175"/>
    </source>
</evidence>
<evidence type="ECO:0000256" key="15">
    <source>
        <dbReference type="SAM" id="MobiDB-lite"/>
    </source>
</evidence>
<comment type="similarity">
    <text evidence="4">Belongs to the dynein light intermediate chain family.</text>
</comment>
<dbReference type="Pfam" id="PF05783">
    <property type="entry name" value="DLIC"/>
    <property type="match status" value="1"/>
</dbReference>
<organism evidence="16 17">
    <name type="scientific">[Myrmecia] bisecta</name>
    <dbReference type="NCBI Taxonomy" id="41462"/>
    <lineage>
        <taxon>Eukaryota</taxon>
        <taxon>Viridiplantae</taxon>
        <taxon>Chlorophyta</taxon>
        <taxon>core chlorophytes</taxon>
        <taxon>Trebouxiophyceae</taxon>
        <taxon>Trebouxiales</taxon>
        <taxon>Trebouxiaceae</taxon>
        <taxon>Myrmecia</taxon>
    </lineage>
</organism>
<dbReference type="GO" id="GO:0005930">
    <property type="term" value="C:axoneme"/>
    <property type="evidence" value="ECO:0007669"/>
    <property type="project" value="UniProtKB-SubCell"/>
</dbReference>
<evidence type="ECO:0000256" key="3">
    <source>
        <dbReference type="ARBA" id="ARBA00004430"/>
    </source>
</evidence>
<dbReference type="PANTHER" id="PTHR13236">
    <property type="entry name" value="DYNEIN 2 LIGHT INTERMEDIATE CHAIN, ISOFORM 2"/>
    <property type="match status" value="1"/>
</dbReference>
<evidence type="ECO:0000256" key="4">
    <source>
        <dbReference type="ARBA" id="ARBA00006831"/>
    </source>
</evidence>
<proteinExistence type="inferred from homology"/>
<keyword evidence="6" id="KW-0217">Developmental protein</keyword>
<keyword evidence="14" id="KW-0966">Cell projection</keyword>
<keyword evidence="10" id="KW-0243">Dynein</keyword>
<evidence type="ECO:0000256" key="5">
    <source>
        <dbReference type="ARBA" id="ARBA00018863"/>
    </source>
</evidence>
<reference evidence="16 17" key="1">
    <citation type="journal article" date="2024" name="Nat. Commun.">
        <title>Phylogenomics reveals the evolutionary origins of lichenization in chlorophyte algae.</title>
        <authorList>
            <person name="Puginier C."/>
            <person name="Libourel C."/>
            <person name="Otte J."/>
            <person name="Skaloud P."/>
            <person name="Haon M."/>
            <person name="Grisel S."/>
            <person name="Petersen M."/>
            <person name="Berrin J.G."/>
            <person name="Delaux P.M."/>
            <person name="Dal Grande F."/>
            <person name="Keller J."/>
        </authorList>
    </citation>
    <scope>NUCLEOTIDE SEQUENCE [LARGE SCALE GENOMIC DNA]</scope>
    <source>
        <strain evidence="16 17">SAG 2043</strain>
    </source>
</reference>
<dbReference type="GO" id="GO:0035735">
    <property type="term" value="P:intraciliary transport involved in cilium assembly"/>
    <property type="evidence" value="ECO:0007669"/>
    <property type="project" value="InterPro"/>
</dbReference>
<dbReference type="Gene3D" id="3.40.50.300">
    <property type="entry name" value="P-loop containing nucleotide triphosphate hydrolases"/>
    <property type="match status" value="1"/>
</dbReference>
<protein>
    <recommendedName>
        <fullName evidence="5">Cytoplasmic dynein 2 light intermediate chain 1</fullName>
    </recommendedName>
</protein>
<dbReference type="InterPro" id="IPR022780">
    <property type="entry name" value="Dynein_light_int_chain"/>
</dbReference>
<evidence type="ECO:0000256" key="6">
    <source>
        <dbReference type="ARBA" id="ARBA00022473"/>
    </source>
</evidence>
<evidence type="ECO:0000256" key="7">
    <source>
        <dbReference type="ARBA" id="ARBA00022490"/>
    </source>
</evidence>
<evidence type="ECO:0000256" key="14">
    <source>
        <dbReference type="ARBA" id="ARBA00023273"/>
    </source>
</evidence>
<feature type="region of interest" description="Disordered" evidence="15">
    <location>
        <begin position="397"/>
        <end position="416"/>
    </location>
</feature>
<dbReference type="GO" id="GO:0036064">
    <property type="term" value="C:ciliary basal body"/>
    <property type="evidence" value="ECO:0007669"/>
    <property type="project" value="TreeGrafter"/>
</dbReference>
<keyword evidence="12" id="KW-0505">Motor protein</keyword>
<keyword evidence="11" id="KW-0969">Cilium</keyword>
<keyword evidence="8" id="KW-0493">Microtubule</keyword>
<evidence type="ECO:0000256" key="10">
    <source>
        <dbReference type="ARBA" id="ARBA00023017"/>
    </source>
</evidence>
<name>A0AAW1P6V0_9CHLO</name>
<evidence type="ECO:0000256" key="2">
    <source>
        <dbReference type="ARBA" id="ARBA00004300"/>
    </source>
</evidence>
<dbReference type="GO" id="GO:0045504">
    <property type="term" value="F:dynein heavy chain binding"/>
    <property type="evidence" value="ECO:0007669"/>
    <property type="project" value="TreeGrafter"/>
</dbReference>
<dbReference type="SUPFAM" id="SSF52540">
    <property type="entry name" value="P-loop containing nucleoside triphosphate hydrolases"/>
    <property type="match status" value="1"/>
</dbReference>
<dbReference type="InterPro" id="IPR040045">
    <property type="entry name" value="DYNC2LI1"/>
</dbReference>
<dbReference type="EMBL" id="JALJOR010000011">
    <property type="protein sequence ID" value="KAK9808766.1"/>
    <property type="molecule type" value="Genomic_DNA"/>
</dbReference>
<evidence type="ECO:0000313" key="16">
    <source>
        <dbReference type="EMBL" id="KAK9808766.1"/>
    </source>
</evidence>
<evidence type="ECO:0000313" key="17">
    <source>
        <dbReference type="Proteomes" id="UP001489004"/>
    </source>
</evidence>
<evidence type="ECO:0000256" key="9">
    <source>
        <dbReference type="ARBA" id="ARBA00022794"/>
    </source>
</evidence>
<evidence type="ECO:0000256" key="11">
    <source>
        <dbReference type="ARBA" id="ARBA00023069"/>
    </source>
</evidence>
<comment type="caution">
    <text evidence="16">The sequence shown here is derived from an EMBL/GenBank/DDBJ whole genome shotgun (WGS) entry which is preliminary data.</text>
</comment>
<evidence type="ECO:0000256" key="13">
    <source>
        <dbReference type="ARBA" id="ARBA00023212"/>
    </source>
</evidence>
<dbReference type="PANTHER" id="PTHR13236:SF0">
    <property type="entry name" value="CYTOPLASMIC DYNEIN 2 LIGHT INTERMEDIATE CHAIN 1"/>
    <property type="match status" value="1"/>
</dbReference>
<dbReference type="GO" id="GO:0005874">
    <property type="term" value="C:microtubule"/>
    <property type="evidence" value="ECO:0007669"/>
    <property type="project" value="UniProtKB-KW"/>
</dbReference>
<keyword evidence="7" id="KW-0963">Cytoplasm</keyword>
<comment type="subcellular location">
    <subcellularLocation>
        <location evidence="3">Cytoplasm</location>
        <location evidence="3">Cytoskeleton</location>
        <location evidence="3">Cilium axoneme</location>
    </subcellularLocation>
    <subcellularLocation>
        <location evidence="1">Cytoplasm</location>
        <location evidence="1">Cytoskeleton</location>
        <location evidence="1">Cilium basal body</location>
    </subcellularLocation>
    <subcellularLocation>
        <location evidence="2">Cytoplasm</location>
        <location evidence="2">Cytoskeleton</location>
        <location evidence="2">Microtubule organizing center</location>
        <location evidence="2">Centrosome</location>
    </subcellularLocation>
</comment>
<evidence type="ECO:0000256" key="1">
    <source>
        <dbReference type="ARBA" id="ARBA00004120"/>
    </source>
</evidence>
<feature type="compositionally biased region" description="Low complexity" evidence="15">
    <location>
        <begin position="398"/>
        <end position="410"/>
    </location>
</feature>
<keyword evidence="13" id="KW-0206">Cytoskeleton</keyword>
<dbReference type="GO" id="GO:0005868">
    <property type="term" value="C:cytoplasmic dynein complex"/>
    <property type="evidence" value="ECO:0007669"/>
    <property type="project" value="InterPro"/>
</dbReference>
<dbReference type="GO" id="GO:0035721">
    <property type="term" value="P:intraciliary retrograde transport"/>
    <property type="evidence" value="ECO:0007669"/>
    <property type="project" value="InterPro"/>
</dbReference>
<dbReference type="Proteomes" id="UP001489004">
    <property type="component" value="Unassembled WGS sequence"/>
</dbReference>
<evidence type="ECO:0000256" key="8">
    <source>
        <dbReference type="ARBA" id="ARBA00022701"/>
    </source>
</evidence>